<comment type="subcellular location">
    <subcellularLocation>
        <location evidence="1">Cell envelope</location>
    </subcellularLocation>
</comment>
<dbReference type="GO" id="GO:0030313">
    <property type="term" value="C:cell envelope"/>
    <property type="evidence" value="ECO:0007669"/>
    <property type="project" value="UniProtKB-SubCell"/>
</dbReference>
<dbReference type="AlphaFoldDB" id="A0A239PU45"/>
<evidence type="ECO:0000313" key="4">
    <source>
        <dbReference type="Proteomes" id="UP000198346"/>
    </source>
</evidence>
<protein>
    <submittedName>
        <fullName evidence="3">Uncharacterized conserved protein, heparinase superfamily</fullName>
    </submittedName>
</protein>
<dbReference type="EMBL" id="FZQA01000003">
    <property type="protein sequence ID" value="SNT73563.1"/>
    <property type="molecule type" value="Genomic_DNA"/>
</dbReference>
<reference evidence="3 4" key="1">
    <citation type="submission" date="2017-07" db="EMBL/GenBank/DDBJ databases">
        <authorList>
            <person name="Sun Z.S."/>
            <person name="Albrecht U."/>
            <person name="Echele G."/>
            <person name="Lee C.C."/>
        </authorList>
    </citation>
    <scope>NUCLEOTIDE SEQUENCE [LARGE SCALE GENOMIC DNA]</scope>
    <source>
        <strain evidence="3 4">CGMCC 1.12710</strain>
    </source>
</reference>
<sequence>MPATRRGNQARAGRHDLVARVQRVWGESPFYQARLRGPAPDRLYHQPSDPRTPDRALAESLFRGRLAIGAESVDCEGEVERIWDLVVATGPLHSFLHDFSWLRHAEAMGEAGARPARRLIRAWLDRCERWSPDAWAPYLTGERLTQLCCHAALALRGEDALWRSRLLSSMARQTRHLARVCHRAETGYERLMTAAGLALAGLCLPGCEEQAERGLELLRRELRLQVRPDGGHISRNPSQQLAIVIRLQMILKALEARRMPVPGFLRHTVGRMAANALFFRCGDGSLAVFNGGYEDDPKSVLAVRQALDDDSVPQGFARHSGFQRLEAARAVVIADVSHGRGPERFDGATSFHFSSGRGRIVVNCGNGGHLPGEWSRALRQAAAHSTLSSEPPLALFGGGAIAHHRAEDIRGQFLEIERRAHADAPDGPRHLRRFYLSAGGDDLRGEDVIFHPPEALRRTWRIRFHLHPGMKASLARDGRSVILAPPTREGWRFRTDAPELRLEKSVYCGAGGLPAAAEQIVLAPGGLEVGDREAIVVRWAFRRLDGAWTAEGDDGKLERD</sequence>
<dbReference type="InterPro" id="IPR012480">
    <property type="entry name" value="Hepar_II_III_C"/>
</dbReference>
<dbReference type="InterPro" id="IPR008929">
    <property type="entry name" value="Chondroitin_lyas"/>
</dbReference>
<gene>
    <name evidence="3" type="ORF">SAMN06297382_1878</name>
</gene>
<evidence type="ECO:0000313" key="3">
    <source>
        <dbReference type="EMBL" id="SNT73563.1"/>
    </source>
</evidence>
<dbReference type="Pfam" id="PF07940">
    <property type="entry name" value="Hepar_II_III_C"/>
    <property type="match status" value="1"/>
</dbReference>
<name>A0A239PU45_9PROT</name>
<feature type="domain" description="Heparinase II/III-like C-terminal" evidence="2">
    <location>
        <begin position="316"/>
        <end position="539"/>
    </location>
</feature>
<dbReference type="Proteomes" id="UP000198346">
    <property type="component" value="Unassembled WGS sequence"/>
</dbReference>
<dbReference type="Gene3D" id="2.70.98.70">
    <property type="match status" value="1"/>
</dbReference>
<organism evidence="3 4">
    <name type="scientific">Amphiplicatus metriothermophilus</name>
    <dbReference type="NCBI Taxonomy" id="1519374"/>
    <lineage>
        <taxon>Bacteria</taxon>
        <taxon>Pseudomonadati</taxon>
        <taxon>Pseudomonadota</taxon>
        <taxon>Alphaproteobacteria</taxon>
        <taxon>Parvularculales</taxon>
        <taxon>Parvularculaceae</taxon>
        <taxon>Amphiplicatus</taxon>
    </lineage>
</organism>
<keyword evidence="4" id="KW-1185">Reference proteome</keyword>
<dbReference type="OrthoDB" id="9787373at2"/>
<evidence type="ECO:0000256" key="1">
    <source>
        <dbReference type="ARBA" id="ARBA00004196"/>
    </source>
</evidence>
<dbReference type="Gene3D" id="1.50.10.100">
    <property type="entry name" value="Chondroitin AC/alginate lyase"/>
    <property type="match status" value="1"/>
</dbReference>
<dbReference type="GO" id="GO:0016829">
    <property type="term" value="F:lyase activity"/>
    <property type="evidence" value="ECO:0007669"/>
    <property type="project" value="InterPro"/>
</dbReference>
<evidence type="ECO:0000259" key="2">
    <source>
        <dbReference type="Pfam" id="PF07940"/>
    </source>
</evidence>
<dbReference type="RefSeq" id="WP_089412334.1">
    <property type="nucleotide sequence ID" value="NZ_FZQA01000003.1"/>
</dbReference>
<accession>A0A239PU45</accession>
<proteinExistence type="predicted"/>